<dbReference type="EC" id="3.4.11.4" evidence="9"/>
<dbReference type="HAMAP" id="MF_00550">
    <property type="entry name" value="Aminopeptidase_M20"/>
    <property type="match status" value="1"/>
</dbReference>
<keyword evidence="4 9" id="KW-0645">Protease</keyword>
<evidence type="ECO:0000256" key="2">
    <source>
        <dbReference type="ARBA" id="ARBA00009692"/>
    </source>
</evidence>
<dbReference type="InterPro" id="IPR011650">
    <property type="entry name" value="Peptidase_M20_dimer"/>
</dbReference>
<feature type="binding site" evidence="9">
    <location>
        <position position="140"/>
    </location>
    <ligand>
        <name>Zn(2+)</name>
        <dbReference type="ChEBI" id="CHEBI:29105"/>
        <label>1</label>
    </ligand>
</feature>
<accession>A0ABV2K375</accession>
<evidence type="ECO:0000256" key="3">
    <source>
        <dbReference type="ARBA" id="ARBA00022438"/>
    </source>
</evidence>
<sequence>MKEKLIERLVRYAKIDTQSDAGSNSTPTTPGQWDLLHELQQELANIGLEDITLDDNGYLFATLPANTDRDVPVIGFLAHVDTTTDFTGKNVKPQRIDNYDGKDIQLNDSIVMTVNAFPELKNYAGHTLITTDGTTLLGADDKAGIAEIVTAMEYLIANPDLKHGKLRIAFTPDEEIGRGPQKFDVEKFGAKFAYTMDGGPLGELQYESFNAASAKVTFHGTSVHPGTAKGKMVNSILIANQFQAKMPVDEIPEKTDGYGGFVHLMQSNGSIEESTLGYIIRYFDRETFEARKQLMIETADNLRNDYGENAVTLEIQDQYFNMGEKIEPVMEIVEIMSDAFKNLNIEPNIVPVRGGTDGSQLSYMGLPTPNIFTGGENYHGKYEYVSVDNMVKATKVIIEAVKLFEERA</sequence>
<dbReference type="SUPFAM" id="SSF53187">
    <property type="entry name" value="Zn-dependent exopeptidases"/>
    <property type="match status" value="1"/>
</dbReference>
<dbReference type="NCBIfam" id="NF003976">
    <property type="entry name" value="PRK05469.1"/>
    <property type="match status" value="1"/>
</dbReference>
<evidence type="ECO:0000313" key="12">
    <source>
        <dbReference type="Proteomes" id="UP001549104"/>
    </source>
</evidence>
<keyword evidence="12" id="KW-1185">Reference proteome</keyword>
<keyword evidence="3 9" id="KW-0031">Aminopeptidase</keyword>
<proteinExistence type="inferred from homology"/>
<evidence type="ECO:0000259" key="10">
    <source>
        <dbReference type="Pfam" id="PF07687"/>
    </source>
</evidence>
<feature type="binding site" evidence="9">
    <location>
        <position position="79"/>
    </location>
    <ligand>
        <name>Zn(2+)</name>
        <dbReference type="ChEBI" id="CHEBI:29105"/>
        <label>1</label>
    </ligand>
</feature>
<dbReference type="Proteomes" id="UP001549104">
    <property type="component" value="Unassembled WGS sequence"/>
</dbReference>
<dbReference type="RefSeq" id="WP_354311901.1">
    <property type="nucleotide sequence ID" value="NZ_JBEPME010000001.1"/>
</dbReference>
<evidence type="ECO:0000313" key="11">
    <source>
        <dbReference type="EMBL" id="MET3655060.1"/>
    </source>
</evidence>
<evidence type="ECO:0000256" key="6">
    <source>
        <dbReference type="ARBA" id="ARBA00022801"/>
    </source>
</evidence>
<reference evidence="11 12" key="1">
    <citation type="submission" date="2024-06" db="EMBL/GenBank/DDBJ databases">
        <title>Sorghum-associated microbial communities from plants grown in Nebraska, USA.</title>
        <authorList>
            <person name="Schachtman D."/>
        </authorList>
    </citation>
    <scope>NUCLEOTIDE SEQUENCE [LARGE SCALE GENOMIC DNA]</scope>
    <source>
        <strain evidence="11 12">1288</strain>
    </source>
</reference>
<dbReference type="NCBIfam" id="TIGR01882">
    <property type="entry name" value="peptidase-T"/>
    <property type="match status" value="1"/>
</dbReference>
<comment type="similarity">
    <text evidence="2 9">Belongs to the peptidase M20B family.</text>
</comment>
<dbReference type="InterPro" id="IPR036264">
    <property type="entry name" value="Bact_exopeptidase_dim_dom"/>
</dbReference>
<keyword evidence="5 9" id="KW-0479">Metal-binding</keyword>
<dbReference type="Gene3D" id="3.30.70.360">
    <property type="match status" value="1"/>
</dbReference>
<keyword evidence="7 9" id="KW-0862">Zinc</keyword>
<feature type="active site" description="Proton acceptor" evidence="9">
    <location>
        <position position="174"/>
    </location>
</feature>
<gene>
    <name evidence="9" type="primary">pepT</name>
    <name evidence="11" type="ORF">ABIC55_000144</name>
</gene>
<keyword evidence="8 9" id="KW-0482">Metalloprotease</keyword>
<dbReference type="CDD" id="cd03892">
    <property type="entry name" value="M20_peptT"/>
    <property type="match status" value="1"/>
</dbReference>
<feature type="binding site" evidence="9">
    <location>
        <position position="379"/>
    </location>
    <ligand>
        <name>Zn(2+)</name>
        <dbReference type="ChEBI" id="CHEBI:29105"/>
        <label>2</label>
    </ligand>
</feature>
<dbReference type="PANTHER" id="PTHR42994:SF1">
    <property type="entry name" value="PEPTIDASE T"/>
    <property type="match status" value="1"/>
</dbReference>
<feature type="active site" evidence="9">
    <location>
        <position position="81"/>
    </location>
</feature>
<dbReference type="GO" id="GO:0045148">
    <property type="term" value="F:tripeptide aminopeptidase activity"/>
    <property type="evidence" value="ECO:0007669"/>
    <property type="project" value="UniProtKB-EC"/>
</dbReference>
<evidence type="ECO:0000256" key="7">
    <source>
        <dbReference type="ARBA" id="ARBA00022833"/>
    </source>
</evidence>
<organism evidence="11 12">
    <name type="scientific">Sporosarcina psychrophila</name>
    <name type="common">Bacillus psychrophilus</name>
    <dbReference type="NCBI Taxonomy" id="1476"/>
    <lineage>
        <taxon>Bacteria</taxon>
        <taxon>Bacillati</taxon>
        <taxon>Bacillota</taxon>
        <taxon>Bacilli</taxon>
        <taxon>Bacillales</taxon>
        <taxon>Caryophanaceae</taxon>
        <taxon>Sporosarcina</taxon>
    </lineage>
</organism>
<dbReference type="NCBIfam" id="NF009920">
    <property type="entry name" value="PRK13381.1"/>
    <property type="match status" value="1"/>
</dbReference>
<comment type="cofactor">
    <cofactor evidence="9">
        <name>Zn(2+)</name>
        <dbReference type="ChEBI" id="CHEBI:29105"/>
    </cofactor>
    <text evidence="9">Binds 2 Zn(2+) ions per subunit.</text>
</comment>
<dbReference type="PIRSF" id="PIRSF037215">
    <property type="entry name" value="Peptidase_M20B"/>
    <property type="match status" value="1"/>
</dbReference>
<dbReference type="Pfam" id="PF07687">
    <property type="entry name" value="M20_dimer"/>
    <property type="match status" value="1"/>
</dbReference>
<comment type="caution">
    <text evidence="11">The sequence shown here is derived from an EMBL/GenBank/DDBJ whole genome shotgun (WGS) entry which is preliminary data.</text>
</comment>
<feature type="binding site" evidence="9">
    <location>
        <position position="140"/>
    </location>
    <ligand>
        <name>Zn(2+)</name>
        <dbReference type="ChEBI" id="CHEBI:29105"/>
        <label>2</label>
    </ligand>
</feature>
<dbReference type="InterPro" id="IPR010161">
    <property type="entry name" value="Peptidase_M20B"/>
</dbReference>
<name>A0ABV2K375_SPOPS</name>
<dbReference type="Gene3D" id="3.40.630.10">
    <property type="entry name" value="Zn peptidases"/>
    <property type="match status" value="1"/>
</dbReference>
<protein>
    <recommendedName>
        <fullName evidence="9">Peptidase T</fullName>
        <ecNumber evidence="9">3.4.11.4</ecNumber>
    </recommendedName>
    <alternativeName>
        <fullName evidence="9">Aminotripeptidase</fullName>
        <shortName evidence="9">Tripeptidase</shortName>
    </alternativeName>
    <alternativeName>
        <fullName evidence="9">Tripeptide aminopeptidase</fullName>
    </alternativeName>
</protein>
<dbReference type="PROSITE" id="PS00758">
    <property type="entry name" value="ARGE_DAPE_CPG2_1"/>
    <property type="match status" value="1"/>
</dbReference>
<dbReference type="InterPro" id="IPR001261">
    <property type="entry name" value="ArgE/DapE_CS"/>
</dbReference>
<dbReference type="PANTHER" id="PTHR42994">
    <property type="entry name" value="PEPTIDASE T"/>
    <property type="match status" value="1"/>
</dbReference>
<evidence type="ECO:0000256" key="9">
    <source>
        <dbReference type="HAMAP-Rule" id="MF_00550"/>
    </source>
</evidence>
<evidence type="ECO:0000256" key="4">
    <source>
        <dbReference type="ARBA" id="ARBA00022670"/>
    </source>
</evidence>
<comment type="subcellular location">
    <subcellularLocation>
        <location evidence="9">Cytoplasm</location>
    </subcellularLocation>
</comment>
<dbReference type="InterPro" id="IPR002933">
    <property type="entry name" value="Peptidase_M20"/>
</dbReference>
<feature type="domain" description="Peptidase M20 dimerisation" evidence="10">
    <location>
        <begin position="206"/>
        <end position="308"/>
    </location>
</feature>
<comment type="catalytic activity">
    <reaction evidence="1 9">
        <text>Release of the N-terminal residue from a tripeptide.</text>
        <dbReference type="EC" id="3.4.11.4"/>
    </reaction>
</comment>
<keyword evidence="9" id="KW-0963">Cytoplasm</keyword>
<feature type="binding site" evidence="9">
    <location>
        <position position="175"/>
    </location>
    <ligand>
        <name>Zn(2+)</name>
        <dbReference type="ChEBI" id="CHEBI:29105"/>
        <label>2</label>
    </ligand>
</feature>
<evidence type="ECO:0000256" key="5">
    <source>
        <dbReference type="ARBA" id="ARBA00022723"/>
    </source>
</evidence>
<dbReference type="PROSITE" id="PS00759">
    <property type="entry name" value="ARGE_DAPE_CPG2_2"/>
    <property type="match status" value="1"/>
</dbReference>
<evidence type="ECO:0000256" key="8">
    <source>
        <dbReference type="ARBA" id="ARBA00023049"/>
    </source>
</evidence>
<dbReference type="EMBL" id="JBEPME010000001">
    <property type="protein sequence ID" value="MET3655060.1"/>
    <property type="molecule type" value="Genomic_DNA"/>
</dbReference>
<dbReference type="SUPFAM" id="SSF55031">
    <property type="entry name" value="Bacterial exopeptidase dimerisation domain"/>
    <property type="match status" value="1"/>
</dbReference>
<evidence type="ECO:0000256" key="1">
    <source>
        <dbReference type="ARBA" id="ARBA00000870"/>
    </source>
</evidence>
<dbReference type="Pfam" id="PF01546">
    <property type="entry name" value="Peptidase_M20"/>
    <property type="match status" value="1"/>
</dbReference>
<keyword evidence="6 9" id="KW-0378">Hydrolase</keyword>
<comment type="function">
    <text evidence="9">Cleaves the N-terminal amino acid of tripeptides.</text>
</comment>
<feature type="binding site" evidence="9">
    <location>
        <position position="197"/>
    </location>
    <ligand>
        <name>Zn(2+)</name>
        <dbReference type="ChEBI" id="CHEBI:29105"/>
        <label>1</label>
    </ligand>
</feature>